<dbReference type="EC" id="6.3.3.2" evidence="5"/>
<name>A0A5N6MT68_9MICC</name>
<dbReference type="InterPro" id="IPR024185">
    <property type="entry name" value="FTHF_cligase-like_sf"/>
</dbReference>
<dbReference type="PANTHER" id="PTHR23407">
    <property type="entry name" value="ATPASE INHIBITOR/5-FORMYLTETRAHYDROFOLATE CYCLO-LIGASE"/>
    <property type="match status" value="1"/>
</dbReference>
<evidence type="ECO:0000256" key="4">
    <source>
        <dbReference type="PIRSR" id="PIRSR006806-1"/>
    </source>
</evidence>
<comment type="cofactor">
    <cofactor evidence="5">
        <name>Mg(2+)</name>
        <dbReference type="ChEBI" id="CHEBI:18420"/>
    </cofactor>
</comment>
<evidence type="ECO:0000313" key="7">
    <source>
        <dbReference type="Proteomes" id="UP000326852"/>
    </source>
</evidence>
<protein>
    <recommendedName>
        <fullName evidence="5">5-formyltetrahydrofolate cyclo-ligase</fullName>
        <ecNumber evidence="5">6.3.3.2</ecNumber>
    </recommendedName>
</protein>
<evidence type="ECO:0000313" key="6">
    <source>
        <dbReference type="EMBL" id="KAD4060395.1"/>
    </source>
</evidence>
<dbReference type="GO" id="GO:0009396">
    <property type="term" value="P:folic acid-containing compound biosynthetic process"/>
    <property type="evidence" value="ECO:0007669"/>
    <property type="project" value="TreeGrafter"/>
</dbReference>
<gene>
    <name evidence="6" type="ORF">GD627_04955</name>
</gene>
<reference evidence="6 7" key="1">
    <citation type="submission" date="2019-08" db="EMBL/GenBank/DDBJ databases">
        <title>Arthrobacter sp. nov., isolated from plateau pika and Tibetan wild ass.</title>
        <authorList>
            <person name="Ge Y."/>
        </authorList>
    </citation>
    <scope>NUCLEOTIDE SEQUENCE [LARGE SCALE GENOMIC DNA]</scope>
    <source>
        <strain evidence="6 7">785</strain>
    </source>
</reference>
<comment type="caution">
    <text evidence="6">The sequence shown here is derived from an EMBL/GenBank/DDBJ whole genome shotgun (WGS) entry which is preliminary data.</text>
</comment>
<keyword evidence="5" id="KW-0460">Magnesium</keyword>
<feature type="binding site" evidence="4">
    <location>
        <begin position="138"/>
        <end position="146"/>
    </location>
    <ligand>
        <name>ATP</name>
        <dbReference type="ChEBI" id="CHEBI:30616"/>
    </ligand>
</feature>
<dbReference type="AlphaFoldDB" id="A0A5N6MT68"/>
<organism evidence="6 7">
    <name type="scientific">Arthrobacter yangruifuii</name>
    <dbReference type="NCBI Taxonomy" id="2606616"/>
    <lineage>
        <taxon>Bacteria</taxon>
        <taxon>Bacillati</taxon>
        <taxon>Actinomycetota</taxon>
        <taxon>Actinomycetes</taxon>
        <taxon>Micrococcales</taxon>
        <taxon>Micrococcaceae</taxon>
        <taxon>Arthrobacter</taxon>
    </lineage>
</organism>
<sequence length="205" mass="22135">MRALNKDQARKDFLRLRREMTDTERTEAAQGLARIGLGKVHDLVAPGATVAGYLSVGTEPGTGALLEGLCRAGYRVVVPVCEPERQLSWCDWTPETELLPGLHGSLLEPAGQRYAAAELQELGLVFVPALVADSHGGRMGKGGGYYDRFLARLRADGNPVPAAAVVFEHEFVPAGSFETTPLDAPVDAVLTPSHWRQVPSEPMYT</sequence>
<dbReference type="InterPro" id="IPR037171">
    <property type="entry name" value="NagB/RpiA_transferase-like"/>
</dbReference>
<dbReference type="Proteomes" id="UP000326852">
    <property type="component" value="Unassembled WGS sequence"/>
</dbReference>
<feature type="binding site" evidence="4">
    <location>
        <begin position="6"/>
        <end position="10"/>
    </location>
    <ligand>
        <name>ATP</name>
        <dbReference type="ChEBI" id="CHEBI:30616"/>
    </ligand>
</feature>
<evidence type="ECO:0000256" key="1">
    <source>
        <dbReference type="ARBA" id="ARBA00010638"/>
    </source>
</evidence>
<keyword evidence="6" id="KW-0436">Ligase</keyword>
<keyword evidence="3 4" id="KW-0067">ATP-binding</keyword>
<dbReference type="GO" id="GO:0035999">
    <property type="term" value="P:tetrahydrofolate interconversion"/>
    <property type="evidence" value="ECO:0007669"/>
    <property type="project" value="TreeGrafter"/>
</dbReference>
<dbReference type="RefSeq" id="WP_152271545.1">
    <property type="nucleotide sequence ID" value="NZ_VTFX01000001.1"/>
</dbReference>
<keyword evidence="5" id="KW-0479">Metal-binding</keyword>
<dbReference type="Gene3D" id="3.40.50.10420">
    <property type="entry name" value="NagB/RpiA/CoA transferase-like"/>
    <property type="match status" value="1"/>
</dbReference>
<dbReference type="NCBIfam" id="TIGR02727">
    <property type="entry name" value="MTHFS_bact"/>
    <property type="match status" value="1"/>
</dbReference>
<feature type="binding site" evidence="4">
    <location>
        <position position="59"/>
    </location>
    <ligand>
        <name>substrate</name>
    </ligand>
</feature>
<keyword evidence="2 4" id="KW-0547">Nucleotide-binding</keyword>
<dbReference type="Pfam" id="PF01812">
    <property type="entry name" value="5-FTHF_cyc-lig"/>
    <property type="match status" value="1"/>
</dbReference>
<dbReference type="PIRSF" id="PIRSF006806">
    <property type="entry name" value="FTHF_cligase"/>
    <property type="match status" value="1"/>
</dbReference>
<dbReference type="SUPFAM" id="SSF100950">
    <property type="entry name" value="NagB/RpiA/CoA transferase-like"/>
    <property type="match status" value="1"/>
</dbReference>
<comment type="catalytic activity">
    <reaction evidence="5">
        <text>(6S)-5-formyl-5,6,7,8-tetrahydrofolate + ATP = (6R)-5,10-methenyltetrahydrofolate + ADP + phosphate</text>
        <dbReference type="Rhea" id="RHEA:10488"/>
        <dbReference type="ChEBI" id="CHEBI:30616"/>
        <dbReference type="ChEBI" id="CHEBI:43474"/>
        <dbReference type="ChEBI" id="CHEBI:57455"/>
        <dbReference type="ChEBI" id="CHEBI:57457"/>
        <dbReference type="ChEBI" id="CHEBI:456216"/>
        <dbReference type="EC" id="6.3.3.2"/>
    </reaction>
</comment>
<accession>A0A5N6MT68</accession>
<proteinExistence type="inferred from homology"/>
<comment type="similarity">
    <text evidence="1 5">Belongs to the 5-formyltetrahydrofolate cyclo-ligase family.</text>
</comment>
<evidence type="ECO:0000256" key="3">
    <source>
        <dbReference type="ARBA" id="ARBA00022840"/>
    </source>
</evidence>
<dbReference type="PANTHER" id="PTHR23407:SF1">
    <property type="entry name" value="5-FORMYLTETRAHYDROFOLATE CYCLO-LIGASE"/>
    <property type="match status" value="1"/>
</dbReference>
<dbReference type="InterPro" id="IPR002698">
    <property type="entry name" value="FTHF_cligase"/>
</dbReference>
<feature type="binding site" evidence="4">
    <location>
        <position position="54"/>
    </location>
    <ligand>
        <name>substrate</name>
    </ligand>
</feature>
<dbReference type="GO" id="GO:0046872">
    <property type="term" value="F:metal ion binding"/>
    <property type="evidence" value="ECO:0007669"/>
    <property type="project" value="UniProtKB-KW"/>
</dbReference>
<dbReference type="GO" id="GO:0030272">
    <property type="term" value="F:5-formyltetrahydrofolate cyclo-ligase activity"/>
    <property type="evidence" value="ECO:0007669"/>
    <property type="project" value="UniProtKB-EC"/>
</dbReference>
<evidence type="ECO:0000256" key="5">
    <source>
        <dbReference type="RuleBase" id="RU361279"/>
    </source>
</evidence>
<dbReference type="EMBL" id="VTFX01000001">
    <property type="protein sequence ID" value="KAD4060395.1"/>
    <property type="molecule type" value="Genomic_DNA"/>
</dbReference>
<keyword evidence="7" id="KW-1185">Reference proteome</keyword>
<evidence type="ECO:0000256" key="2">
    <source>
        <dbReference type="ARBA" id="ARBA00022741"/>
    </source>
</evidence>
<dbReference type="GO" id="GO:0005524">
    <property type="term" value="F:ATP binding"/>
    <property type="evidence" value="ECO:0007669"/>
    <property type="project" value="UniProtKB-KW"/>
</dbReference>